<dbReference type="InterPro" id="IPR036866">
    <property type="entry name" value="RibonucZ/Hydroxyglut_hydro"/>
</dbReference>
<dbReference type="AlphaFoldDB" id="A0A3B0X5F2"/>
<evidence type="ECO:0000256" key="1">
    <source>
        <dbReference type="ARBA" id="ARBA00001623"/>
    </source>
</evidence>
<evidence type="ECO:0000313" key="11">
    <source>
        <dbReference type="EMBL" id="VAW59820.1"/>
    </source>
</evidence>
<dbReference type="EC" id="3.1.2.6" evidence="5"/>
<evidence type="ECO:0000256" key="3">
    <source>
        <dbReference type="ARBA" id="ARBA00004963"/>
    </source>
</evidence>
<dbReference type="Gene3D" id="3.60.15.10">
    <property type="entry name" value="Ribonuclease Z/Hydroxyacylglutathione hydrolase-like"/>
    <property type="match status" value="1"/>
</dbReference>
<gene>
    <name evidence="11" type="ORF">MNBD_GAMMA11-101</name>
</gene>
<accession>A0A3B0X5F2</accession>
<comment type="catalytic activity">
    <reaction evidence="1">
        <text>an S-(2-hydroxyacyl)glutathione + H2O = a 2-hydroxy carboxylate + glutathione + H(+)</text>
        <dbReference type="Rhea" id="RHEA:21864"/>
        <dbReference type="ChEBI" id="CHEBI:15377"/>
        <dbReference type="ChEBI" id="CHEBI:15378"/>
        <dbReference type="ChEBI" id="CHEBI:57925"/>
        <dbReference type="ChEBI" id="CHEBI:58896"/>
        <dbReference type="ChEBI" id="CHEBI:71261"/>
        <dbReference type="EC" id="3.1.2.6"/>
    </reaction>
</comment>
<dbReference type="PANTHER" id="PTHR43705">
    <property type="entry name" value="HYDROXYACYLGLUTATHIONE HYDROLASE"/>
    <property type="match status" value="1"/>
</dbReference>
<evidence type="ECO:0000256" key="8">
    <source>
        <dbReference type="ARBA" id="ARBA00022833"/>
    </source>
</evidence>
<comment type="cofactor">
    <cofactor evidence="2">
        <name>Zn(2+)</name>
        <dbReference type="ChEBI" id="CHEBI:29105"/>
    </cofactor>
</comment>
<dbReference type="GO" id="GO:0046872">
    <property type="term" value="F:metal ion binding"/>
    <property type="evidence" value="ECO:0007669"/>
    <property type="project" value="UniProtKB-KW"/>
</dbReference>
<dbReference type="SMART" id="SM00849">
    <property type="entry name" value="Lactamase_B"/>
    <property type="match status" value="1"/>
</dbReference>
<keyword evidence="6" id="KW-0479">Metal-binding</keyword>
<dbReference type="Pfam" id="PF16123">
    <property type="entry name" value="HAGH_C"/>
    <property type="match status" value="1"/>
</dbReference>
<evidence type="ECO:0000256" key="7">
    <source>
        <dbReference type="ARBA" id="ARBA00022801"/>
    </source>
</evidence>
<dbReference type="InterPro" id="IPR017782">
    <property type="entry name" value="Hydroxyacylglutathione_Hdrlase"/>
</dbReference>
<comment type="pathway">
    <text evidence="3">Secondary metabolite metabolism; methylglyoxal degradation; (R)-lactate from methylglyoxal: step 2/2.</text>
</comment>
<feature type="domain" description="Metallo-beta-lactamase" evidence="10">
    <location>
        <begin position="12"/>
        <end position="180"/>
    </location>
</feature>
<evidence type="ECO:0000256" key="6">
    <source>
        <dbReference type="ARBA" id="ARBA00022723"/>
    </source>
</evidence>
<dbReference type="PANTHER" id="PTHR43705:SF1">
    <property type="entry name" value="HYDROXYACYLGLUTATHIONE HYDROLASE GLOB"/>
    <property type="match status" value="1"/>
</dbReference>
<dbReference type="GO" id="GO:0004416">
    <property type="term" value="F:hydroxyacylglutathione hydrolase activity"/>
    <property type="evidence" value="ECO:0007669"/>
    <property type="project" value="UniProtKB-EC"/>
</dbReference>
<dbReference type="CDD" id="cd07723">
    <property type="entry name" value="hydroxyacylglutathione_hydrolase_MBL-fold"/>
    <property type="match status" value="1"/>
</dbReference>
<dbReference type="SUPFAM" id="SSF56281">
    <property type="entry name" value="Metallo-hydrolase/oxidoreductase"/>
    <property type="match status" value="1"/>
</dbReference>
<sequence>MLKIIALHAFTDNYIWLLKRENQAEVVIVDPGQSEMVISYLKAHELELSAILITHQHYDHTGGVADLLKIYPDISVIGPDRDCSKDKLDIDLLIPELITYAVADGDTVFLPQLEVKFDVISIPGHTLDHLAFVGEGVAFCGDTLFGAGCGYLFSGTAQMLADSFSRLAALPANTKLYCAHEYTLDNLGFAKWVEPDNEKISEREENEMDKQDQGQPSIPTTVALEQATNPFMRLQQPEVKQAAEDYAGEPLEEDWQVFAALRKWKDAKYD</sequence>
<keyword evidence="8" id="KW-0862">Zinc</keyword>
<proteinExistence type="inferred from homology"/>
<evidence type="ECO:0000256" key="2">
    <source>
        <dbReference type="ARBA" id="ARBA00001947"/>
    </source>
</evidence>
<dbReference type="Pfam" id="PF00753">
    <property type="entry name" value="Lactamase_B"/>
    <property type="match status" value="1"/>
</dbReference>
<dbReference type="NCBIfam" id="TIGR03413">
    <property type="entry name" value="GSH_gloB"/>
    <property type="match status" value="1"/>
</dbReference>
<dbReference type="InterPro" id="IPR032282">
    <property type="entry name" value="HAGH_C"/>
</dbReference>
<reference evidence="11" key="1">
    <citation type="submission" date="2018-06" db="EMBL/GenBank/DDBJ databases">
        <authorList>
            <person name="Zhirakovskaya E."/>
        </authorList>
    </citation>
    <scope>NUCLEOTIDE SEQUENCE</scope>
</reference>
<dbReference type="InterPro" id="IPR001279">
    <property type="entry name" value="Metallo-B-lactamas"/>
</dbReference>
<name>A0A3B0X5F2_9ZZZZ</name>
<dbReference type="EMBL" id="UOFG01000099">
    <property type="protein sequence ID" value="VAW59820.1"/>
    <property type="molecule type" value="Genomic_DNA"/>
</dbReference>
<keyword evidence="7 11" id="KW-0378">Hydrolase</keyword>
<evidence type="ECO:0000259" key="10">
    <source>
        <dbReference type="SMART" id="SM00849"/>
    </source>
</evidence>
<organism evidence="11">
    <name type="scientific">hydrothermal vent metagenome</name>
    <dbReference type="NCBI Taxonomy" id="652676"/>
    <lineage>
        <taxon>unclassified sequences</taxon>
        <taxon>metagenomes</taxon>
        <taxon>ecological metagenomes</taxon>
    </lineage>
</organism>
<dbReference type="InterPro" id="IPR035680">
    <property type="entry name" value="Clx_II_MBL"/>
</dbReference>
<comment type="similarity">
    <text evidence="4">Belongs to the metallo-beta-lactamase superfamily. Glyoxalase II family.</text>
</comment>
<evidence type="ECO:0000256" key="9">
    <source>
        <dbReference type="ARBA" id="ARBA00031044"/>
    </source>
</evidence>
<evidence type="ECO:0000256" key="5">
    <source>
        <dbReference type="ARBA" id="ARBA00011917"/>
    </source>
</evidence>
<dbReference type="PIRSF" id="PIRSF005457">
    <property type="entry name" value="Glx"/>
    <property type="match status" value="1"/>
</dbReference>
<protein>
    <recommendedName>
        <fullName evidence="5">hydroxyacylglutathione hydrolase</fullName>
        <ecNumber evidence="5">3.1.2.6</ecNumber>
    </recommendedName>
    <alternativeName>
        <fullName evidence="9">Glyoxalase II</fullName>
    </alternativeName>
</protein>
<dbReference type="GO" id="GO:0019243">
    <property type="term" value="P:methylglyoxal catabolic process to D-lactate via S-lactoyl-glutathione"/>
    <property type="evidence" value="ECO:0007669"/>
    <property type="project" value="InterPro"/>
</dbReference>
<dbReference type="HAMAP" id="MF_01374">
    <property type="entry name" value="Glyoxalase_2"/>
    <property type="match status" value="1"/>
</dbReference>
<evidence type="ECO:0000256" key="4">
    <source>
        <dbReference type="ARBA" id="ARBA00006759"/>
    </source>
</evidence>
<dbReference type="InterPro" id="IPR050110">
    <property type="entry name" value="Glyoxalase_II_hydrolase"/>
</dbReference>